<keyword evidence="4" id="KW-1185">Reference proteome</keyword>
<organism evidence="3 4">
    <name type="scientific">Tulasnella calospora MUT 4182</name>
    <dbReference type="NCBI Taxonomy" id="1051891"/>
    <lineage>
        <taxon>Eukaryota</taxon>
        <taxon>Fungi</taxon>
        <taxon>Dikarya</taxon>
        <taxon>Basidiomycota</taxon>
        <taxon>Agaricomycotina</taxon>
        <taxon>Agaricomycetes</taxon>
        <taxon>Cantharellales</taxon>
        <taxon>Tulasnellaceae</taxon>
        <taxon>Tulasnella</taxon>
    </lineage>
</organism>
<dbReference type="InterPro" id="IPR011990">
    <property type="entry name" value="TPR-like_helical_dom_sf"/>
</dbReference>
<dbReference type="PROSITE" id="PS50005">
    <property type="entry name" value="TPR"/>
    <property type="match status" value="1"/>
</dbReference>
<protein>
    <submittedName>
        <fullName evidence="3">Uncharacterized protein</fullName>
    </submittedName>
</protein>
<evidence type="ECO:0000256" key="2">
    <source>
        <dbReference type="SAM" id="MobiDB-lite"/>
    </source>
</evidence>
<dbReference type="OrthoDB" id="431454at2759"/>
<dbReference type="STRING" id="1051891.A0A0C3PZQ8"/>
<accession>A0A0C3PZQ8</accession>
<reference evidence="3 4" key="1">
    <citation type="submission" date="2014-04" db="EMBL/GenBank/DDBJ databases">
        <authorList>
            <consortium name="DOE Joint Genome Institute"/>
            <person name="Kuo A."/>
            <person name="Girlanda M."/>
            <person name="Perotto S."/>
            <person name="Kohler A."/>
            <person name="Nagy L.G."/>
            <person name="Floudas D."/>
            <person name="Copeland A."/>
            <person name="Barry K.W."/>
            <person name="Cichocki N."/>
            <person name="Veneault-Fourrey C."/>
            <person name="LaButti K."/>
            <person name="Lindquist E.A."/>
            <person name="Lipzen A."/>
            <person name="Lundell T."/>
            <person name="Morin E."/>
            <person name="Murat C."/>
            <person name="Sun H."/>
            <person name="Tunlid A."/>
            <person name="Henrissat B."/>
            <person name="Grigoriev I.V."/>
            <person name="Hibbett D.S."/>
            <person name="Martin F."/>
            <person name="Nordberg H.P."/>
            <person name="Cantor M.N."/>
            <person name="Hua S.X."/>
        </authorList>
    </citation>
    <scope>NUCLEOTIDE SEQUENCE [LARGE SCALE GENOMIC DNA]</scope>
    <source>
        <strain evidence="3 4">MUT 4182</strain>
    </source>
</reference>
<dbReference type="HOGENOM" id="CLU_1289782_0_0_1"/>
<gene>
    <name evidence="3" type="ORF">M407DRAFT_35012</name>
</gene>
<feature type="repeat" description="TPR" evidence="1">
    <location>
        <begin position="103"/>
        <end position="136"/>
    </location>
</feature>
<dbReference type="Proteomes" id="UP000054248">
    <property type="component" value="Unassembled WGS sequence"/>
</dbReference>
<reference evidence="4" key="2">
    <citation type="submission" date="2015-01" db="EMBL/GenBank/DDBJ databases">
        <title>Evolutionary Origins and Diversification of the Mycorrhizal Mutualists.</title>
        <authorList>
            <consortium name="DOE Joint Genome Institute"/>
            <consortium name="Mycorrhizal Genomics Consortium"/>
            <person name="Kohler A."/>
            <person name="Kuo A."/>
            <person name="Nagy L.G."/>
            <person name="Floudas D."/>
            <person name="Copeland A."/>
            <person name="Barry K.W."/>
            <person name="Cichocki N."/>
            <person name="Veneault-Fourrey C."/>
            <person name="LaButti K."/>
            <person name="Lindquist E.A."/>
            <person name="Lipzen A."/>
            <person name="Lundell T."/>
            <person name="Morin E."/>
            <person name="Murat C."/>
            <person name="Riley R."/>
            <person name="Ohm R."/>
            <person name="Sun H."/>
            <person name="Tunlid A."/>
            <person name="Henrissat B."/>
            <person name="Grigoriev I.V."/>
            <person name="Hibbett D.S."/>
            <person name="Martin F."/>
        </authorList>
    </citation>
    <scope>NUCLEOTIDE SEQUENCE [LARGE SCALE GENOMIC DNA]</scope>
    <source>
        <strain evidence="4">MUT 4182</strain>
    </source>
</reference>
<dbReference type="AlphaFoldDB" id="A0A0C3PZQ8"/>
<dbReference type="Gene3D" id="1.25.40.10">
    <property type="entry name" value="Tetratricopeptide repeat domain"/>
    <property type="match status" value="1"/>
</dbReference>
<sequence length="214" mass="24007">MIYFYVKDRPPFIGRSYIGNSLFSRTTRGFPPSVSALSHYPHATPTEPPCRSDRSTARTSTQANTLDGLGDVYRLQSKYIEAEESLTHAQKLFARMGHDQDQADVLRRLGEIYHLQSKYSKAEESFTAAQEIFTRLRNSYGQADTLRSMGCMRQDRGQKVGAAAHFAEAMNLYDQLGMTEDAEDVLRELVLVWPEETSSATSPHTFAPSTSPAQ</sequence>
<keyword evidence="1" id="KW-0802">TPR repeat</keyword>
<dbReference type="InterPro" id="IPR019734">
    <property type="entry name" value="TPR_rpt"/>
</dbReference>
<evidence type="ECO:0000313" key="4">
    <source>
        <dbReference type="Proteomes" id="UP000054248"/>
    </source>
</evidence>
<evidence type="ECO:0000313" key="3">
    <source>
        <dbReference type="EMBL" id="KIO15416.1"/>
    </source>
</evidence>
<name>A0A0C3PZQ8_9AGAM</name>
<dbReference type="EMBL" id="KN824101">
    <property type="protein sequence ID" value="KIO15416.1"/>
    <property type="molecule type" value="Genomic_DNA"/>
</dbReference>
<dbReference type="PANTHER" id="PTHR10098">
    <property type="entry name" value="RAPSYN-RELATED"/>
    <property type="match status" value="1"/>
</dbReference>
<feature type="region of interest" description="Disordered" evidence="2">
    <location>
        <begin position="34"/>
        <end position="61"/>
    </location>
</feature>
<dbReference type="SUPFAM" id="SSF48452">
    <property type="entry name" value="TPR-like"/>
    <property type="match status" value="1"/>
</dbReference>
<evidence type="ECO:0000256" key="1">
    <source>
        <dbReference type="PROSITE-ProRule" id="PRU00339"/>
    </source>
</evidence>
<dbReference type="Pfam" id="PF13424">
    <property type="entry name" value="TPR_12"/>
    <property type="match status" value="1"/>
</dbReference>
<dbReference type="SMART" id="SM00028">
    <property type="entry name" value="TPR"/>
    <property type="match status" value="3"/>
</dbReference>
<proteinExistence type="predicted"/>
<dbReference type="PANTHER" id="PTHR10098:SF106">
    <property type="entry name" value="TETRATRICOPEPTIDE REPEAT PROTEIN 28-LIKE PROTEIN"/>
    <property type="match status" value="1"/>
</dbReference>